<accession>A0A7H9BI52</accession>
<sequence>MSQIAQHQPHHYLEDFQGIVTGVLLVALAIQFFRAAGLITGGTTGLAFLLHYSLQIEYGMTLFLINLPFYWFAIERMGWEFAIKTFCSVALLSWLSELMKNWLPLGHLDPFFAAIMGGLLAGVGILMLIRHKSSLAGVTVLALFLQQRFGWRAGKVQLGFDLMILTLGFFLVPRDLLLYSLVGAVALNAVIWVNHKPGRYMGM</sequence>
<dbReference type="RefSeq" id="WP_179357308.1">
    <property type="nucleotide sequence ID" value="NZ_CP058627.1"/>
</dbReference>
<organism evidence="7 8">
    <name type="scientific">Chitinibacter bivalviorum</name>
    <dbReference type="NCBI Taxonomy" id="2739434"/>
    <lineage>
        <taxon>Bacteria</taxon>
        <taxon>Pseudomonadati</taxon>
        <taxon>Pseudomonadota</taxon>
        <taxon>Betaproteobacteria</taxon>
        <taxon>Neisseriales</taxon>
        <taxon>Chitinibacteraceae</taxon>
        <taxon>Chitinibacter</taxon>
    </lineage>
</organism>
<dbReference type="PANTHER" id="PTHR33545">
    <property type="entry name" value="UPF0750 MEMBRANE PROTEIN YITT-RELATED"/>
    <property type="match status" value="1"/>
</dbReference>
<dbReference type="AlphaFoldDB" id="A0A7H9BI52"/>
<proteinExistence type="predicted"/>
<protein>
    <submittedName>
        <fullName evidence="7">YitT family protein</fullName>
    </submittedName>
</protein>
<feature type="transmembrane region" description="Helical" evidence="6">
    <location>
        <begin position="149"/>
        <end position="170"/>
    </location>
</feature>
<evidence type="ECO:0000256" key="1">
    <source>
        <dbReference type="ARBA" id="ARBA00004651"/>
    </source>
</evidence>
<feature type="transmembrane region" description="Helical" evidence="6">
    <location>
        <begin position="111"/>
        <end position="129"/>
    </location>
</feature>
<keyword evidence="2" id="KW-1003">Cell membrane</keyword>
<dbReference type="Proteomes" id="UP000509597">
    <property type="component" value="Chromosome"/>
</dbReference>
<evidence type="ECO:0000256" key="5">
    <source>
        <dbReference type="ARBA" id="ARBA00023136"/>
    </source>
</evidence>
<dbReference type="InterPro" id="IPR003740">
    <property type="entry name" value="YitT"/>
</dbReference>
<dbReference type="InterPro" id="IPR051461">
    <property type="entry name" value="UPF0750_membrane"/>
</dbReference>
<feature type="transmembrane region" description="Helical" evidence="6">
    <location>
        <begin position="176"/>
        <end position="193"/>
    </location>
</feature>
<evidence type="ECO:0000313" key="7">
    <source>
        <dbReference type="EMBL" id="QLG87224.1"/>
    </source>
</evidence>
<dbReference type="Pfam" id="PF02588">
    <property type="entry name" value="YitT_membrane"/>
    <property type="match status" value="1"/>
</dbReference>
<name>A0A7H9BI52_9NEIS</name>
<evidence type="ECO:0000256" key="3">
    <source>
        <dbReference type="ARBA" id="ARBA00022692"/>
    </source>
</evidence>
<keyword evidence="5 6" id="KW-0472">Membrane</keyword>
<keyword evidence="3 6" id="KW-0812">Transmembrane</keyword>
<feature type="transmembrane region" description="Helical" evidence="6">
    <location>
        <begin position="56"/>
        <end position="74"/>
    </location>
</feature>
<keyword evidence="4 6" id="KW-1133">Transmembrane helix</keyword>
<gene>
    <name evidence="7" type="ORF">HQ393_02585</name>
</gene>
<evidence type="ECO:0000256" key="2">
    <source>
        <dbReference type="ARBA" id="ARBA00022475"/>
    </source>
</evidence>
<evidence type="ECO:0000256" key="6">
    <source>
        <dbReference type="SAM" id="Phobius"/>
    </source>
</evidence>
<comment type="subcellular location">
    <subcellularLocation>
        <location evidence="1">Cell membrane</location>
        <topology evidence="1">Multi-pass membrane protein</topology>
    </subcellularLocation>
</comment>
<feature type="transmembrane region" description="Helical" evidence="6">
    <location>
        <begin position="12"/>
        <end position="36"/>
    </location>
</feature>
<dbReference type="PANTHER" id="PTHR33545:SF5">
    <property type="entry name" value="UPF0750 MEMBRANE PROTEIN YITT"/>
    <property type="match status" value="1"/>
</dbReference>
<evidence type="ECO:0000313" key="8">
    <source>
        <dbReference type="Proteomes" id="UP000509597"/>
    </source>
</evidence>
<dbReference type="GO" id="GO:0005886">
    <property type="term" value="C:plasma membrane"/>
    <property type="evidence" value="ECO:0007669"/>
    <property type="project" value="UniProtKB-SubCell"/>
</dbReference>
<evidence type="ECO:0000256" key="4">
    <source>
        <dbReference type="ARBA" id="ARBA00022989"/>
    </source>
</evidence>
<keyword evidence="8" id="KW-1185">Reference proteome</keyword>
<dbReference type="KEGG" id="chiz:HQ393_02585"/>
<reference evidence="7 8" key="1">
    <citation type="submission" date="2020-07" db="EMBL/GenBank/DDBJ databases">
        <title>Complete genome sequence of Chitinibacter sp. 2T18.</title>
        <authorList>
            <person name="Bae J.-W."/>
            <person name="Choi J.-W."/>
        </authorList>
    </citation>
    <scope>NUCLEOTIDE SEQUENCE [LARGE SCALE GENOMIC DNA]</scope>
    <source>
        <strain evidence="7 8">2T18</strain>
    </source>
</reference>
<feature type="transmembrane region" description="Helical" evidence="6">
    <location>
        <begin position="81"/>
        <end position="99"/>
    </location>
</feature>
<dbReference type="EMBL" id="CP058627">
    <property type="protein sequence ID" value="QLG87224.1"/>
    <property type="molecule type" value="Genomic_DNA"/>
</dbReference>